<dbReference type="AlphaFoldDB" id="A0A426ZQW9"/>
<accession>A0A426ZQW9</accession>
<feature type="non-terminal residue" evidence="2">
    <location>
        <position position="1"/>
    </location>
</feature>
<reference evidence="2 3" key="1">
    <citation type="journal article" date="2014" name="Agronomy (Basel)">
        <title>A Draft Genome Sequence for Ensete ventricosum, the Drought-Tolerant Tree Against Hunger.</title>
        <authorList>
            <person name="Harrison J."/>
            <person name="Moore K.A."/>
            <person name="Paszkiewicz K."/>
            <person name="Jones T."/>
            <person name="Grant M."/>
            <person name="Ambacheew D."/>
            <person name="Muzemil S."/>
            <person name="Studholme D.J."/>
        </authorList>
    </citation>
    <scope>NUCLEOTIDE SEQUENCE [LARGE SCALE GENOMIC DNA]</scope>
</reference>
<feature type="region of interest" description="Disordered" evidence="1">
    <location>
        <begin position="1"/>
        <end position="20"/>
    </location>
</feature>
<dbReference type="EMBL" id="AMZH03005433">
    <property type="protein sequence ID" value="RRT66399.1"/>
    <property type="molecule type" value="Genomic_DNA"/>
</dbReference>
<feature type="compositionally biased region" description="Low complexity" evidence="1">
    <location>
        <begin position="1"/>
        <end position="10"/>
    </location>
</feature>
<gene>
    <name evidence="2" type="ORF">B296_00011496</name>
</gene>
<proteinExistence type="predicted"/>
<name>A0A426ZQW9_ENSVE</name>
<organism evidence="2 3">
    <name type="scientific">Ensete ventricosum</name>
    <name type="common">Abyssinian banana</name>
    <name type="synonym">Musa ensete</name>
    <dbReference type="NCBI Taxonomy" id="4639"/>
    <lineage>
        <taxon>Eukaryota</taxon>
        <taxon>Viridiplantae</taxon>
        <taxon>Streptophyta</taxon>
        <taxon>Embryophyta</taxon>
        <taxon>Tracheophyta</taxon>
        <taxon>Spermatophyta</taxon>
        <taxon>Magnoliopsida</taxon>
        <taxon>Liliopsida</taxon>
        <taxon>Zingiberales</taxon>
        <taxon>Musaceae</taxon>
        <taxon>Ensete</taxon>
    </lineage>
</organism>
<evidence type="ECO:0000256" key="1">
    <source>
        <dbReference type="SAM" id="MobiDB-lite"/>
    </source>
</evidence>
<protein>
    <submittedName>
        <fullName evidence="2">Uncharacterized protein</fullName>
    </submittedName>
</protein>
<comment type="caution">
    <text evidence="2">The sequence shown here is derived from an EMBL/GenBank/DDBJ whole genome shotgun (WGS) entry which is preliminary data.</text>
</comment>
<dbReference type="Proteomes" id="UP000287651">
    <property type="component" value="Unassembled WGS sequence"/>
</dbReference>
<sequence length="100" mass="10504">RITLTPLTLSTPPPSPHADNGCPCPLVPHASVVPCGLVAGRRSLRAPRCKWLCPRAATATMGDSPCGLALVASSRPFARGLGRSRSLLYRGPWLQPVAPV</sequence>
<evidence type="ECO:0000313" key="2">
    <source>
        <dbReference type="EMBL" id="RRT66399.1"/>
    </source>
</evidence>
<evidence type="ECO:0000313" key="3">
    <source>
        <dbReference type="Proteomes" id="UP000287651"/>
    </source>
</evidence>